<accession>A0A6J6IHU4</accession>
<reference evidence="2" key="1">
    <citation type="submission" date="2020-05" db="EMBL/GenBank/DDBJ databases">
        <authorList>
            <person name="Chiriac C."/>
            <person name="Salcher M."/>
            <person name="Ghai R."/>
            <person name="Kavagutti S V."/>
        </authorList>
    </citation>
    <scope>NUCLEOTIDE SEQUENCE</scope>
</reference>
<dbReference type="EMBL" id="CAEZVD010000081">
    <property type="protein sequence ID" value="CAB4624037.1"/>
    <property type="molecule type" value="Genomic_DNA"/>
</dbReference>
<sequence>MDEQELMITFSVLSFSVLGFGSIALSLVTLLGRGNRSFAIITAVATIFLGGFMWSELSEAGSIPTALGVIALILSLLPSRRQHQADE</sequence>
<gene>
    <name evidence="2" type="ORF">UFOPK1909_00763</name>
</gene>
<feature type="transmembrane region" description="Helical" evidence="1">
    <location>
        <begin position="38"/>
        <end position="54"/>
    </location>
</feature>
<protein>
    <submittedName>
        <fullName evidence="2">Unannotated protein</fullName>
    </submittedName>
</protein>
<evidence type="ECO:0000313" key="2">
    <source>
        <dbReference type="EMBL" id="CAB4624037.1"/>
    </source>
</evidence>
<feature type="transmembrane region" description="Helical" evidence="1">
    <location>
        <begin position="60"/>
        <end position="77"/>
    </location>
</feature>
<organism evidence="2">
    <name type="scientific">freshwater metagenome</name>
    <dbReference type="NCBI Taxonomy" id="449393"/>
    <lineage>
        <taxon>unclassified sequences</taxon>
        <taxon>metagenomes</taxon>
        <taxon>ecological metagenomes</taxon>
    </lineage>
</organism>
<evidence type="ECO:0000256" key="1">
    <source>
        <dbReference type="SAM" id="Phobius"/>
    </source>
</evidence>
<feature type="transmembrane region" description="Helical" evidence="1">
    <location>
        <begin position="6"/>
        <end position="31"/>
    </location>
</feature>
<keyword evidence="1" id="KW-0472">Membrane</keyword>
<keyword evidence="1" id="KW-1133">Transmembrane helix</keyword>
<proteinExistence type="predicted"/>
<keyword evidence="1" id="KW-0812">Transmembrane</keyword>
<dbReference type="AlphaFoldDB" id="A0A6J6IHU4"/>
<name>A0A6J6IHU4_9ZZZZ</name>